<evidence type="ECO:0000256" key="1">
    <source>
        <dbReference type="SAM" id="Phobius"/>
    </source>
</evidence>
<dbReference type="RefSeq" id="WP_089318424.1">
    <property type="nucleotide sequence ID" value="NZ_FZOQ01000004.1"/>
</dbReference>
<dbReference type="PANTHER" id="PTHR23028">
    <property type="entry name" value="ACETYLTRANSFERASE"/>
    <property type="match status" value="1"/>
</dbReference>
<keyword evidence="4" id="KW-1185">Reference proteome</keyword>
<dbReference type="AlphaFoldDB" id="A0A239DK21"/>
<dbReference type="GO" id="GO:0000271">
    <property type="term" value="P:polysaccharide biosynthetic process"/>
    <property type="evidence" value="ECO:0007669"/>
    <property type="project" value="TreeGrafter"/>
</dbReference>
<keyword evidence="1" id="KW-1133">Transmembrane helix</keyword>
<keyword evidence="3" id="KW-0012">Acyltransferase</keyword>
<dbReference type="EMBL" id="FZOQ01000004">
    <property type="protein sequence ID" value="SNS31994.1"/>
    <property type="molecule type" value="Genomic_DNA"/>
</dbReference>
<keyword evidence="3" id="KW-0378">Hydrolase</keyword>
<feature type="domain" description="Acyltransferase 3" evidence="2">
    <location>
        <begin position="7"/>
        <end position="327"/>
    </location>
</feature>
<dbReference type="GO" id="GO:0016747">
    <property type="term" value="F:acyltransferase activity, transferring groups other than amino-acyl groups"/>
    <property type="evidence" value="ECO:0007669"/>
    <property type="project" value="InterPro"/>
</dbReference>
<proteinExistence type="predicted"/>
<feature type="transmembrane region" description="Helical" evidence="1">
    <location>
        <begin position="124"/>
        <end position="148"/>
    </location>
</feature>
<keyword evidence="1" id="KW-0812">Transmembrane</keyword>
<dbReference type="GO" id="GO:0016020">
    <property type="term" value="C:membrane"/>
    <property type="evidence" value="ECO:0007669"/>
    <property type="project" value="TreeGrafter"/>
</dbReference>
<dbReference type="Pfam" id="PF01757">
    <property type="entry name" value="Acyl_transf_3"/>
    <property type="match status" value="1"/>
</dbReference>
<gene>
    <name evidence="3" type="ORF">SAMN06296052_104250</name>
</gene>
<evidence type="ECO:0000259" key="2">
    <source>
        <dbReference type="Pfam" id="PF01757"/>
    </source>
</evidence>
<feature type="transmembrane region" description="Helical" evidence="1">
    <location>
        <begin position="314"/>
        <end position="332"/>
    </location>
</feature>
<feature type="transmembrane region" description="Helical" evidence="1">
    <location>
        <begin position="43"/>
        <end position="63"/>
    </location>
</feature>
<keyword evidence="1" id="KW-0472">Membrane</keyword>
<name>A0A239DK21_9BACT</name>
<dbReference type="OrthoDB" id="290051at2"/>
<feature type="transmembrane region" description="Helical" evidence="1">
    <location>
        <begin position="192"/>
        <end position="209"/>
    </location>
</feature>
<feature type="transmembrane region" description="Helical" evidence="1">
    <location>
        <begin position="280"/>
        <end position="302"/>
    </location>
</feature>
<sequence length="358" mass="40765">MKANRLHNLDYLRGLCAIGIMSYHYTGYAYQVHLSPDDFIQKIGIYGVSIFYVLSGLTLYHVYSPTLRPDGVNLPDFFIKRAFRIMPLLWALILINLCLREWPGTRMLVLNLTGLFSILAPDEYFVTGLWSIGNELSFYLLFPVLMVLLKRSIPLLLALSLVVLGFYSYYAFYVFPGFDDFNKGVWEHYVNPLNQAFLFLSGFLCGVLMKDREVKTEIMLCVLLLALGMFAFFPVQGGGVLPLMTGGVRMLYTVLAILICLAAYKGTYQLPSFLDKPLRLLGEISYSVYLLHPVVWMVLQYVSSIYTLPVSVRLVLSVVGTLTISYFSFRYFEQYFIRLGRKFSASLPKTVAANRKVA</sequence>
<feature type="transmembrane region" description="Helical" evidence="1">
    <location>
        <begin position="250"/>
        <end position="268"/>
    </location>
</feature>
<evidence type="ECO:0000313" key="3">
    <source>
        <dbReference type="EMBL" id="SNS31994.1"/>
    </source>
</evidence>
<keyword evidence="3" id="KW-0808">Transferase</keyword>
<dbReference type="Proteomes" id="UP000198432">
    <property type="component" value="Unassembled WGS sequence"/>
</dbReference>
<dbReference type="GO" id="GO:0016787">
    <property type="term" value="F:hydrolase activity"/>
    <property type="evidence" value="ECO:0007669"/>
    <property type="project" value="UniProtKB-KW"/>
</dbReference>
<feature type="transmembrane region" description="Helical" evidence="1">
    <location>
        <begin position="83"/>
        <end position="104"/>
    </location>
</feature>
<dbReference type="InterPro" id="IPR002656">
    <property type="entry name" value="Acyl_transf_3_dom"/>
</dbReference>
<accession>A0A239DK21</accession>
<dbReference type="PANTHER" id="PTHR23028:SF53">
    <property type="entry name" value="ACYL_TRANSF_3 DOMAIN-CONTAINING PROTEIN"/>
    <property type="match status" value="1"/>
</dbReference>
<feature type="transmembrane region" description="Helical" evidence="1">
    <location>
        <begin position="221"/>
        <end position="244"/>
    </location>
</feature>
<feature type="transmembrane region" description="Helical" evidence="1">
    <location>
        <begin position="12"/>
        <end position="31"/>
    </location>
</feature>
<protein>
    <submittedName>
        <fullName evidence="3">Peptidoglycan/LPS O-acetylase OafA/YrhL, contains acyltransferase and SGNH-hydrolase domains</fullName>
    </submittedName>
</protein>
<reference evidence="4" key="1">
    <citation type="submission" date="2017-06" db="EMBL/GenBank/DDBJ databases">
        <authorList>
            <person name="Varghese N."/>
            <person name="Submissions S."/>
        </authorList>
    </citation>
    <scope>NUCLEOTIDE SEQUENCE [LARGE SCALE GENOMIC DNA]</scope>
    <source>
        <strain evidence="4">NKM1</strain>
    </source>
</reference>
<feature type="transmembrane region" description="Helical" evidence="1">
    <location>
        <begin position="155"/>
        <end position="172"/>
    </location>
</feature>
<evidence type="ECO:0000313" key="4">
    <source>
        <dbReference type="Proteomes" id="UP000198432"/>
    </source>
</evidence>
<dbReference type="InterPro" id="IPR050879">
    <property type="entry name" value="Acyltransferase_3"/>
</dbReference>
<organism evidence="3 4">
    <name type="scientific">Pontibacter ummariensis</name>
    <dbReference type="NCBI Taxonomy" id="1610492"/>
    <lineage>
        <taxon>Bacteria</taxon>
        <taxon>Pseudomonadati</taxon>
        <taxon>Bacteroidota</taxon>
        <taxon>Cytophagia</taxon>
        <taxon>Cytophagales</taxon>
        <taxon>Hymenobacteraceae</taxon>
        <taxon>Pontibacter</taxon>
    </lineage>
</organism>